<dbReference type="Proteomes" id="UP000694412">
    <property type="component" value="Unassembled WGS sequence"/>
</dbReference>
<proteinExistence type="predicted"/>
<keyword evidence="4 5" id="KW-0472">Membrane</keyword>
<dbReference type="InterPro" id="IPR050846">
    <property type="entry name" value="TLCD"/>
</dbReference>
<dbReference type="Ensembl" id="ENSCJPT00005008523.1">
    <property type="protein sequence ID" value="ENSCJPP00005005203.1"/>
    <property type="gene ID" value="ENSCJPG00005005033.1"/>
</dbReference>
<dbReference type="GeneTree" id="ENSGT01010000222313"/>
<feature type="transmembrane region" description="Helical" evidence="6">
    <location>
        <begin position="161"/>
        <end position="184"/>
    </location>
</feature>
<evidence type="ECO:0000256" key="3">
    <source>
        <dbReference type="ARBA" id="ARBA00022989"/>
    </source>
</evidence>
<keyword evidence="3 6" id="KW-1133">Transmembrane helix</keyword>
<keyword evidence="2 5" id="KW-0812">Transmembrane</keyword>
<dbReference type="PROSITE" id="PS50922">
    <property type="entry name" value="TLC"/>
    <property type="match status" value="1"/>
</dbReference>
<dbReference type="GO" id="GO:0046513">
    <property type="term" value="P:ceramide biosynthetic process"/>
    <property type="evidence" value="ECO:0007669"/>
    <property type="project" value="TreeGrafter"/>
</dbReference>
<dbReference type="PANTHER" id="PTHR13439">
    <property type="entry name" value="CT120 PROTEIN"/>
    <property type="match status" value="1"/>
</dbReference>
<reference evidence="8" key="2">
    <citation type="submission" date="2025-09" db="UniProtKB">
        <authorList>
            <consortium name="Ensembl"/>
        </authorList>
    </citation>
    <scope>IDENTIFICATION</scope>
</reference>
<feature type="transmembrane region" description="Helical" evidence="6">
    <location>
        <begin position="204"/>
        <end position="227"/>
    </location>
</feature>
<dbReference type="GO" id="GO:0016020">
    <property type="term" value="C:membrane"/>
    <property type="evidence" value="ECO:0007669"/>
    <property type="project" value="UniProtKB-SubCell"/>
</dbReference>
<comment type="subcellular location">
    <subcellularLocation>
        <location evidence="1">Membrane</location>
        <topology evidence="1">Multi-pass membrane protein</topology>
    </subcellularLocation>
</comment>
<evidence type="ECO:0000256" key="5">
    <source>
        <dbReference type="PROSITE-ProRule" id="PRU00205"/>
    </source>
</evidence>
<dbReference type="GO" id="GO:0050291">
    <property type="term" value="F:sphingosine N-acyltransferase activity"/>
    <property type="evidence" value="ECO:0007669"/>
    <property type="project" value="TreeGrafter"/>
</dbReference>
<dbReference type="InterPro" id="IPR006634">
    <property type="entry name" value="TLC-dom"/>
</dbReference>
<dbReference type="AlphaFoldDB" id="A0A8C2T0E2"/>
<organism evidence="8 9">
    <name type="scientific">Coturnix japonica</name>
    <name type="common">Japanese quail</name>
    <name type="synonym">Coturnix coturnix japonica</name>
    <dbReference type="NCBI Taxonomy" id="93934"/>
    <lineage>
        <taxon>Eukaryota</taxon>
        <taxon>Metazoa</taxon>
        <taxon>Chordata</taxon>
        <taxon>Craniata</taxon>
        <taxon>Vertebrata</taxon>
        <taxon>Euteleostomi</taxon>
        <taxon>Archelosauria</taxon>
        <taxon>Archosauria</taxon>
        <taxon>Dinosauria</taxon>
        <taxon>Saurischia</taxon>
        <taxon>Theropoda</taxon>
        <taxon>Coelurosauria</taxon>
        <taxon>Aves</taxon>
        <taxon>Neognathae</taxon>
        <taxon>Galloanserae</taxon>
        <taxon>Galliformes</taxon>
        <taxon>Phasianidae</taxon>
        <taxon>Perdicinae</taxon>
        <taxon>Coturnix</taxon>
    </lineage>
</organism>
<evidence type="ECO:0000256" key="6">
    <source>
        <dbReference type="SAM" id="Phobius"/>
    </source>
</evidence>
<evidence type="ECO:0000256" key="2">
    <source>
        <dbReference type="ARBA" id="ARBA00022692"/>
    </source>
</evidence>
<sequence>MAARFGLVLLGSVFFPLLFVLIRSALRSLPGQRCPEPDAAILAARHWLAAVYPPFAVPYFVYDLFAMFLIHRNRRLLKGHKNRPEPTRNGTGTGTGTGSFLRKEGLMVLHHVTMVTVCFPIATVRIYGGSLWDFYAGAASPMKSSTPLPPYGRQHTTLHKLNGAVTLLTFLCCRVLLFPFLYGIYGRHIGVPLWRVPFNIPGSYNMAAAALLAPQLYWFGLLCRGAWRLLAPQPPRPP</sequence>
<protein>
    <submittedName>
        <fullName evidence="8">Protein FAM57B-like</fullName>
    </submittedName>
</protein>
<feature type="transmembrane region" description="Helical" evidence="6">
    <location>
        <begin position="51"/>
        <end position="70"/>
    </location>
</feature>
<evidence type="ECO:0000259" key="7">
    <source>
        <dbReference type="PROSITE" id="PS50922"/>
    </source>
</evidence>
<dbReference type="PANTHER" id="PTHR13439:SF15">
    <property type="entry name" value="CERAMIDE SYNTHASE"/>
    <property type="match status" value="1"/>
</dbReference>
<dbReference type="GO" id="GO:0005783">
    <property type="term" value="C:endoplasmic reticulum"/>
    <property type="evidence" value="ECO:0007669"/>
    <property type="project" value="TreeGrafter"/>
</dbReference>
<evidence type="ECO:0000256" key="1">
    <source>
        <dbReference type="ARBA" id="ARBA00004141"/>
    </source>
</evidence>
<feature type="domain" description="TLC" evidence="7">
    <location>
        <begin position="1"/>
        <end position="231"/>
    </location>
</feature>
<evidence type="ECO:0000256" key="4">
    <source>
        <dbReference type="ARBA" id="ARBA00023136"/>
    </source>
</evidence>
<dbReference type="Pfam" id="PF03798">
    <property type="entry name" value="TRAM_LAG1_CLN8"/>
    <property type="match status" value="1"/>
</dbReference>
<dbReference type="SMART" id="SM00724">
    <property type="entry name" value="TLC"/>
    <property type="match status" value="1"/>
</dbReference>
<accession>A0A8C2T0E2</accession>
<evidence type="ECO:0000313" key="9">
    <source>
        <dbReference type="Proteomes" id="UP000694412"/>
    </source>
</evidence>
<evidence type="ECO:0000313" key="8">
    <source>
        <dbReference type="Ensembl" id="ENSCJPP00005005203.1"/>
    </source>
</evidence>
<keyword evidence="9" id="KW-1185">Reference proteome</keyword>
<reference evidence="8" key="1">
    <citation type="submission" date="2025-08" db="UniProtKB">
        <authorList>
            <consortium name="Ensembl"/>
        </authorList>
    </citation>
    <scope>IDENTIFICATION</scope>
</reference>
<dbReference type="GO" id="GO:0055088">
    <property type="term" value="P:lipid homeostasis"/>
    <property type="evidence" value="ECO:0007669"/>
    <property type="project" value="TreeGrafter"/>
</dbReference>
<name>A0A8C2T0E2_COTJA</name>